<keyword evidence="5" id="KW-0798">TonB box</keyword>
<comment type="subcellular location">
    <subcellularLocation>
        <location evidence="1 5">Cell outer membrane</location>
    </subcellularLocation>
</comment>
<evidence type="ECO:0000256" key="1">
    <source>
        <dbReference type="ARBA" id="ARBA00004442"/>
    </source>
</evidence>
<protein>
    <submittedName>
        <fullName evidence="8">TonB-dependent receptor</fullName>
    </submittedName>
</protein>
<dbReference type="InterPro" id="IPR000531">
    <property type="entry name" value="Beta-barrel_TonB"/>
</dbReference>
<evidence type="ECO:0000313" key="8">
    <source>
        <dbReference type="EMBL" id="PZP33508.1"/>
    </source>
</evidence>
<dbReference type="Gene3D" id="2.40.170.20">
    <property type="entry name" value="TonB-dependent receptor, beta-barrel domain"/>
    <property type="match status" value="1"/>
</dbReference>
<dbReference type="PANTHER" id="PTHR40980:SF3">
    <property type="entry name" value="TONB-DEPENDENT RECEPTOR-LIKE BETA-BARREL DOMAIN-CONTAINING PROTEIN"/>
    <property type="match status" value="1"/>
</dbReference>
<comment type="similarity">
    <text evidence="2 5">Belongs to the TonB-dependent receptor family.</text>
</comment>
<dbReference type="EMBL" id="QFOD01000006">
    <property type="protein sequence ID" value="PZP33508.1"/>
    <property type="molecule type" value="Genomic_DNA"/>
</dbReference>
<evidence type="ECO:0000313" key="9">
    <source>
        <dbReference type="Proteomes" id="UP000249633"/>
    </source>
</evidence>
<evidence type="ECO:0000256" key="3">
    <source>
        <dbReference type="ARBA" id="ARBA00023136"/>
    </source>
</evidence>
<evidence type="ECO:0000259" key="7">
    <source>
        <dbReference type="Pfam" id="PF07715"/>
    </source>
</evidence>
<dbReference type="Pfam" id="PF07715">
    <property type="entry name" value="Plug"/>
    <property type="match status" value="1"/>
</dbReference>
<organism evidence="8 9">
    <name type="scientific">Roseateles depolymerans</name>
    <dbReference type="NCBI Taxonomy" id="76731"/>
    <lineage>
        <taxon>Bacteria</taxon>
        <taxon>Pseudomonadati</taxon>
        <taxon>Pseudomonadota</taxon>
        <taxon>Betaproteobacteria</taxon>
        <taxon>Burkholderiales</taxon>
        <taxon>Sphaerotilaceae</taxon>
        <taxon>Roseateles</taxon>
    </lineage>
</organism>
<dbReference type="InterPro" id="IPR037066">
    <property type="entry name" value="Plug_dom_sf"/>
</dbReference>
<feature type="domain" description="TonB-dependent receptor-like beta-barrel" evidence="6">
    <location>
        <begin position="455"/>
        <end position="959"/>
    </location>
</feature>
<dbReference type="Proteomes" id="UP000249633">
    <property type="component" value="Unassembled WGS sequence"/>
</dbReference>
<feature type="domain" description="TonB-dependent receptor plug" evidence="7">
    <location>
        <begin position="54"/>
        <end position="165"/>
    </location>
</feature>
<dbReference type="AlphaFoldDB" id="A0A2W5DS41"/>
<keyword evidence="3 5" id="KW-0472">Membrane</keyword>
<sequence length="992" mass="106420">MLGLALLLQSTAFAQQAASPETQDPKAAKPKAQALESVVVTGLRAASEASLNAKREASANVDVISAVDVGKMPDKNLADSLQRVVGVAVRTDYDEAEKVAMRGTNPDMTLILFNGHSVSGGDWYLADQGSSSRSTSLSLMPSSVLNAATVYKTSQANIVDGGLAGTVNVTTRKPLDEKQRFGGVVSVGGVYADLPGKSSPQLNASLNWKNEANTFGAIGQVFSEKRWVRRDSVSRLAYGSSSGWDVINTSTMKGITDASLAGSGYTAADLNGVRMPGSLSSEFVEGVRDRKGGMFSLQARPDNKLDLGLTGFYSSMNANNYGRLNSGAIYSMLLGKADPLGATGATAANTNSKGQQVFAQIRNPVIVDETTIYGDKLRVLKSADIVFPDGTTPQYIGNSEGFFRDGAKASSGFLDFNASYKVNDKLEFKGLFSTTRGVGTTALDQGLTYARYGTGLSYALGDVQDAPAVKYYGTGANLPVANADGSGYQLISRSASSVKAVDREKSLALDAEYKQDDPSGFFRSVDVGVRHADHQRNLYRWAPTFRSGTLASPDPSLAVGYPGDFGKDLGGSFDNSGFYFPREVLSSFMQTQFKTTTPEFERRVAGEIDVREKQSSFYVQQNFETNDAAWSGNVGFRWVRTTVDAQIATPVPTSICPKIEPGKTATPCAAFPTAINTAGDGSTYYDGVAFNPLAGTVYYKSPSHKSFDHMLPSLNLRWEMVPNVVARFGASRTIGRQNYNVYGAGFTGQTCNAQGCTVTGPNPALEPMTADNVDVSLAWFYAKRSLVQISVFDSKLRGYPKTGSVRQDVTVDLTDPVTGVTNTYYINTASQQRARIKGVELGWEQPIGAGFGLQANASYAETHVEDGRPMVGASRKAANLGGYFENDQFSVRLVWNYRSEYVNSTTAPAPTANSQGLSVINGVSMPAAPTIAAPVANVALTVNYNLTPDLQLSFSGTNLTNPTRAQYRYSEAEQQKLDVSGRQYYVEARYKF</sequence>
<proteinExistence type="inferred from homology"/>
<dbReference type="Gene3D" id="2.170.130.10">
    <property type="entry name" value="TonB-dependent receptor, plug domain"/>
    <property type="match status" value="1"/>
</dbReference>
<dbReference type="InterPro" id="IPR012910">
    <property type="entry name" value="Plug_dom"/>
</dbReference>
<dbReference type="PANTHER" id="PTHR40980">
    <property type="entry name" value="PLUG DOMAIN-CONTAINING PROTEIN"/>
    <property type="match status" value="1"/>
</dbReference>
<dbReference type="InterPro" id="IPR010104">
    <property type="entry name" value="TonB_rcpt_bac"/>
</dbReference>
<dbReference type="NCBIfam" id="TIGR01782">
    <property type="entry name" value="TonB-Xanth-Caul"/>
    <property type="match status" value="1"/>
</dbReference>
<keyword evidence="8" id="KW-0675">Receptor</keyword>
<accession>A0A2W5DS41</accession>
<dbReference type="InterPro" id="IPR036942">
    <property type="entry name" value="Beta-barrel_TonB_sf"/>
</dbReference>
<gene>
    <name evidence="8" type="ORF">DI603_08785</name>
</gene>
<dbReference type="Pfam" id="PF00593">
    <property type="entry name" value="TonB_dep_Rec_b-barrel"/>
    <property type="match status" value="1"/>
</dbReference>
<evidence type="ECO:0000256" key="2">
    <source>
        <dbReference type="ARBA" id="ARBA00009810"/>
    </source>
</evidence>
<evidence type="ECO:0000256" key="5">
    <source>
        <dbReference type="RuleBase" id="RU003357"/>
    </source>
</evidence>
<name>A0A2W5DS41_9BURK</name>
<comment type="caution">
    <text evidence="8">The sequence shown here is derived from an EMBL/GenBank/DDBJ whole genome shotgun (WGS) entry which is preliminary data.</text>
</comment>
<keyword evidence="4" id="KW-0998">Cell outer membrane</keyword>
<dbReference type="GO" id="GO:0009279">
    <property type="term" value="C:cell outer membrane"/>
    <property type="evidence" value="ECO:0007669"/>
    <property type="project" value="UniProtKB-SubCell"/>
</dbReference>
<evidence type="ECO:0000259" key="6">
    <source>
        <dbReference type="Pfam" id="PF00593"/>
    </source>
</evidence>
<evidence type="ECO:0000256" key="4">
    <source>
        <dbReference type="ARBA" id="ARBA00023237"/>
    </source>
</evidence>
<reference evidence="8 9" key="1">
    <citation type="submission" date="2017-08" db="EMBL/GenBank/DDBJ databases">
        <title>Infants hospitalized years apart are colonized by the same room-sourced microbial strains.</title>
        <authorList>
            <person name="Brooks B."/>
            <person name="Olm M.R."/>
            <person name="Firek B.A."/>
            <person name="Baker R."/>
            <person name="Thomas B.C."/>
            <person name="Morowitz M.J."/>
            <person name="Banfield J.F."/>
        </authorList>
    </citation>
    <scope>NUCLEOTIDE SEQUENCE [LARGE SCALE GENOMIC DNA]</scope>
    <source>
        <strain evidence="8">S2_012_000_R2_81</strain>
    </source>
</reference>
<dbReference type="SUPFAM" id="SSF56935">
    <property type="entry name" value="Porins"/>
    <property type="match status" value="1"/>
</dbReference>